<sequence length="268" mass="31708">MRFKLILLIKPDSFGNILPVSYQYELSSCIFKKMTEDRLLYDNWMQMNGFIENANHQNRLFSISNFYIPHIKVEQDRLYLLTKRIQVWLSFLPERGTVEFVESVFANTSLLIGDKKSRVNFLVEQITVHSEEPTKHKMQYLSLSPIVFSCPRSNHSVEYINPYNREYPEIMKQSILNKYKVLYGKEFPIESNWNFEILSEPKRKGIFIKRFTPNETKVIGYMYKFSIQMHPTLQKIIYHTGLGDKINLGFGCIEILKNNPEPNIKIEE</sequence>
<dbReference type="Gene3D" id="3.30.70.1890">
    <property type="match status" value="1"/>
</dbReference>
<dbReference type="AlphaFoldDB" id="A0A9D1M7H8"/>
<dbReference type="InterPro" id="IPR049435">
    <property type="entry name" value="Cas_Cas6_C"/>
</dbReference>
<dbReference type="EMBL" id="DVNA01000088">
    <property type="protein sequence ID" value="HIU54912.1"/>
    <property type="molecule type" value="Genomic_DNA"/>
</dbReference>
<dbReference type="InterPro" id="IPR010156">
    <property type="entry name" value="CRISPR-assoc_prot_Cas6"/>
</dbReference>
<dbReference type="PANTHER" id="PTHR36984:SF1">
    <property type="entry name" value="CRISPR-ASSOCIATED ENDORIBONUCLEASE CAS6 1"/>
    <property type="match status" value="1"/>
</dbReference>
<comment type="caution">
    <text evidence="5">The sequence shown here is derived from an EMBL/GenBank/DDBJ whole genome shotgun (WGS) entry which is preliminary data.</text>
</comment>
<dbReference type="NCBIfam" id="TIGR01877">
    <property type="entry name" value="cas_cas6"/>
    <property type="match status" value="1"/>
</dbReference>
<accession>A0A9D1M7H8</accession>
<dbReference type="GO" id="GO:0016788">
    <property type="term" value="F:hydrolase activity, acting on ester bonds"/>
    <property type="evidence" value="ECO:0007669"/>
    <property type="project" value="InterPro"/>
</dbReference>
<organism evidence="5 6">
    <name type="scientific">Candidatus Gallibacteroides avistercoris</name>
    <dbReference type="NCBI Taxonomy" id="2840833"/>
    <lineage>
        <taxon>Bacteria</taxon>
        <taxon>Pseudomonadati</taxon>
        <taxon>Bacteroidota</taxon>
        <taxon>Bacteroidia</taxon>
        <taxon>Bacteroidales</taxon>
        <taxon>Bacteroidaceae</taxon>
        <taxon>Bacteroidaceae incertae sedis</taxon>
        <taxon>Candidatus Gallibacteroides</taxon>
    </lineage>
</organism>
<dbReference type="Gene3D" id="3.30.70.1900">
    <property type="match status" value="1"/>
</dbReference>
<evidence type="ECO:0000256" key="2">
    <source>
        <dbReference type="ARBA" id="ARBA00022884"/>
    </source>
</evidence>
<keyword evidence="2" id="KW-0694">RNA-binding</keyword>
<dbReference type="GO" id="GO:0051607">
    <property type="term" value="P:defense response to virus"/>
    <property type="evidence" value="ECO:0007669"/>
    <property type="project" value="UniProtKB-KW"/>
</dbReference>
<evidence type="ECO:0000256" key="1">
    <source>
        <dbReference type="ARBA" id="ARBA00005937"/>
    </source>
</evidence>
<dbReference type="Proteomes" id="UP000824112">
    <property type="component" value="Unassembled WGS sequence"/>
</dbReference>
<comment type="similarity">
    <text evidence="1">Belongs to the CRISPR-associated protein Cas6/Cse3/CasE family.</text>
</comment>
<evidence type="ECO:0000313" key="5">
    <source>
        <dbReference type="EMBL" id="HIU54912.1"/>
    </source>
</evidence>
<name>A0A9D1M7H8_9BACT</name>
<evidence type="ECO:0000256" key="3">
    <source>
        <dbReference type="ARBA" id="ARBA00023118"/>
    </source>
</evidence>
<protein>
    <submittedName>
        <fullName evidence="5">CRISPR-associated endoribonuclease Cas6</fullName>
    </submittedName>
</protein>
<dbReference type="CDD" id="cd21140">
    <property type="entry name" value="Cas6_I-like"/>
    <property type="match status" value="1"/>
</dbReference>
<dbReference type="PANTHER" id="PTHR36984">
    <property type="entry name" value="CRISPR-ASSOCIATED ENDORIBONUCLEASE CAS6 1"/>
    <property type="match status" value="1"/>
</dbReference>
<reference evidence="5" key="2">
    <citation type="journal article" date="2021" name="PeerJ">
        <title>Extensive microbial diversity within the chicken gut microbiome revealed by metagenomics and culture.</title>
        <authorList>
            <person name="Gilroy R."/>
            <person name="Ravi A."/>
            <person name="Getino M."/>
            <person name="Pursley I."/>
            <person name="Horton D.L."/>
            <person name="Alikhan N.F."/>
            <person name="Baker D."/>
            <person name="Gharbi K."/>
            <person name="Hall N."/>
            <person name="Watson M."/>
            <person name="Adriaenssens E.M."/>
            <person name="Foster-Nyarko E."/>
            <person name="Jarju S."/>
            <person name="Secka A."/>
            <person name="Antonio M."/>
            <person name="Oren A."/>
            <person name="Chaudhuri R.R."/>
            <person name="La Ragione R."/>
            <person name="Hildebrand F."/>
            <person name="Pallen M.J."/>
        </authorList>
    </citation>
    <scope>NUCLEOTIDE SEQUENCE</scope>
    <source>
        <strain evidence="5">CHK158-818</strain>
    </source>
</reference>
<gene>
    <name evidence="5" type="primary">cas6</name>
    <name evidence="5" type="ORF">IAB03_03775</name>
</gene>
<feature type="domain" description="CRISPR associated protein Cas6 C-terminal" evidence="4">
    <location>
        <begin position="136"/>
        <end position="255"/>
    </location>
</feature>
<reference evidence="5" key="1">
    <citation type="submission" date="2020-10" db="EMBL/GenBank/DDBJ databases">
        <authorList>
            <person name="Gilroy R."/>
        </authorList>
    </citation>
    <scope>NUCLEOTIDE SEQUENCE</scope>
    <source>
        <strain evidence="5">CHK158-818</strain>
    </source>
</reference>
<keyword evidence="3" id="KW-0051">Antiviral defense</keyword>
<dbReference type="GO" id="GO:0003723">
    <property type="term" value="F:RNA binding"/>
    <property type="evidence" value="ECO:0007669"/>
    <property type="project" value="UniProtKB-KW"/>
</dbReference>
<evidence type="ECO:0000313" key="6">
    <source>
        <dbReference type="Proteomes" id="UP000824112"/>
    </source>
</evidence>
<dbReference type="Pfam" id="PF01881">
    <property type="entry name" value="Cas_Cas6_C"/>
    <property type="match status" value="1"/>
</dbReference>
<proteinExistence type="inferred from homology"/>
<evidence type="ECO:0000259" key="4">
    <source>
        <dbReference type="Pfam" id="PF01881"/>
    </source>
</evidence>
<dbReference type="InterPro" id="IPR045747">
    <property type="entry name" value="CRISPR-assoc_prot_Cas6_N_sf"/>
</dbReference>